<name>A0A7D9IVM0_PARCT</name>
<evidence type="ECO:0000313" key="2">
    <source>
        <dbReference type="Proteomes" id="UP001152795"/>
    </source>
</evidence>
<evidence type="ECO:0000313" key="1">
    <source>
        <dbReference type="EMBL" id="CAB4015841.1"/>
    </source>
</evidence>
<reference evidence="1" key="1">
    <citation type="submission" date="2020-04" db="EMBL/GenBank/DDBJ databases">
        <authorList>
            <person name="Alioto T."/>
            <person name="Alioto T."/>
            <person name="Gomez Garrido J."/>
        </authorList>
    </citation>
    <scope>NUCLEOTIDE SEQUENCE</scope>
    <source>
        <strain evidence="1">A484AB</strain>
    </source>
</reference>
<dbReference type="PANTHER" id="PTHR33050">
    <property type="entry name" value="REVERSE TRANSCRIPTASE DOMAIN-CONTAINING PROTEIN"/>
    <property type="match status" value="1"/>
</dbReference>
<dbReference type="CDD" id="cd09275">
    <property type="entry name" value="RNase_HI_RT_DIRS1"/>
    <property type="match status" value="1"/>
</dbReference>
<dbReference type="Proteomes" id="UP001152795">
    <property type="component" value="Unassembled WGS sequence"/>
</dbReference>
<sequence length="161" mass="17993">MTVTPTQDKIIKTKQCCLALLNKQTSTIQDLAEVIGVLVANFPCVEFGPLHYRHLEKDKVQALSASKGSYQGRVQLSWRSRSELQWWIDNIAFSHKHITHEKPLFTIQSDASTAGWGAALSGQSTGGRWSTVEQQQHINVPELRAALFGLKAFYPCEVGIR</sequence>
<dbReference type="EMBL" id="CACRXK020008865">
    <property type="protein sequence ID" value="CAB4015841.1"/>
    <property type="molecule type" value="Genomic_DNA"/>
</dbReference>
<accession>A0A7D9IVM0</accession>
<protein>
    <submittedName>
        <fullName evidence="1">Uncharacterized protein</fullName>
    </submittedName>
</protein>
<comment type="caution">
    <text evidence="1">The sequence shown here is derived from an EMBL/GenBank/DDBJ whole genome shotgun (WGS) entry which is preliminary data.</text>
</comment>
<keyword evidence="2" id="KW-1185">Reference proteome</keyword>
<dbReference type="OrthoDB" id="5987091at2759"/>
<proteinExistence type="predicted"/>
<gene>
    <name evidence="1" type="ORF">PACLA_8A059773</name>
</gene>
<dbReference type="PANTHER" id="PTHR33050:SF7">
    <property type="entry name" value="RIBONUCLEASE H"/>
    <property type="match status" value="1"/>
</dbReference>
<dbReference type="AlphaFoldDB" id="A0A7D9IVM0"/>
<organism evidence="1 2">
    <name type="scientific">Paramuricea clavata</name>
    <name type="common">Red gorgonian</name>
    <name type="synonym">Violescent sea-whip</name>
    <dbReference type="NCBI Taxonomy" id="317549"/>
    <lineage>
        <taxon>Eukaryota</taxon>
        <taxon>Metazoa</taxon>
        <taxon>Cnidaria</taxon>
        <taxon>Anthozoa</taxon>
        <taxon>Octocorallia</taxon>
        <taxon>Malacalcyonacea</taxon>
        <taxon>Plexauridae</taxon>
        <taxon>Paramuricea</taxon>
    </lineage>
</organism>
<dbReference type="InterPro" id="IPR052055">
    <property type="entry name" value="Hepadnavirus_pol/RT"/>
</dbReference>